<dbReference type="Proteomes" id="UP001157502">
    <property type="component" value="Chromosome 18"/>
</dbReference>
<evidence type="ECO:0000313" key="1">
    <source>
        <dbReference type="EMBL" id="KAJ7998087.1"/>
    </source>
</evidence>
<protein>
    <submittedName>
        <fullName evidence="1">Uncharacterized protein</fullName>
    </submittedName>
</protein>
<sequence>MLPSIKEVFSTVLEHDPTQVLKSIPRSHYTVTRRIGKMGADTEEQLCAILRDTPFTIQLDETTTLDNNDTWKQTRWADLEVRFRNHLDLDVPAWVGQPFQADVIHCDTGASHRAPV</sequence>
<comment type="caution">
    <text evidence="1">The sequence shown here is derived from an EMBL/GenBank/DDBJ whole genome shotgun (WGS) entry which is preliminary data.</text>
</comment>
<reference evidence="1" key="1">
    <citation type="submission" date="2021-05" db="EMBL/GenBank/DDBJ databases">
        <authorList>
            <person name="Pan Q."/>
            <person name="Jouanno E."/>
            <person name="Zahm M."/>
            <person name="Klopp C."/>
            <person name="Cabau C."/>
            <person name="Louis A."/>
            <person name="Berthelot C."/>
            <person name="Parey E."/>
            <person name="Roest Crollius H."/>
            <person name="Montfort J."/>
            <person name="Robinson-Rechavi M."/>
            <person name="Bouchez O."/>
            <person name="Lampietro C."/>
            <person name="Lopez Roques C."/>
            <person name="Donnadieu C."/>
            <person name="Postlethwait J."/>
            <person name="Bobe J."/>
            <person name="Dillon D."/>
            <person name="Chandos A."/>
            <person name="von Hippel F."/>
            <person name="Guiguen Y."/>
        </authorList>
    </citation>
    <scope>NUCLEOTIDE SEQUENCE</scope>
    <source>
        <strain evidence="1">YG-Jan2019</strain>
    </source>
</reference>
<accession>A0ACC2G3J0</accession>
<dbReference type="EMBL" id="CM055745">
    <property type="protein sequence ID" value="KAJ7998087.1"/>
    <property type="molecule type" value="Genomic_DNA"/>
</dbReference>
<gene>
    <name evidence="1" type="ORF">DPEC_G00218920</name>
</gene>
<keyword evidence="2" id="KW-1185">Reference proteome</keyword>
<name>A0ACC2G3J0_DALPE</name>
<evidence type="ECO:0000313" key="2">
    <source>
        <dbReference type="Proteomes" id="UP001157502"/>
    </source>
</evidence>
<proteinExistence type="predicted"/>
<organism evidence="1 2">
    <name type="scientific">Dallia pectoralis</name>
    <name type="common">Alaska blackfish</name>
    <dbReference type="NCBI Taxonomy" id="75939"/>
    <lineage>
        <taxon>Eukaryota</taxon>
        <taxon>Metazoa</taxon>
        <taxon>Chordata</taxon>
        <taxon>Craniata</taxon>
        <taxon>Vertebrata</taxon>
        <taxon>Euteleostomi</taxon>
        <taxon>Actinopterygii</taxon>
        <taxon>Neopterygii</taxon>
        <taxon>Teleostei</taxon>
        <taxon>Protacanthopterygii</taxon>
        <taxon>Esociformes</taxon>
        <taxon>Umbridae</taxon>
        <taxon>Dallia</taxon>
    </lineage>
</organism>